<sequence>MFRTEQARLDTHSPCIFMKIMGLHKQKSQIFIQVFGERLSK</sequence>
<proteinExistence type="predicted"/>
<accession>A0A2N9AWS7</accession>
<dbReference type="EMBL" id="LT962688">
    <property type="protein sequence ID" value="SOR31763.1"/>
    <property type="molecule type" value="Genomic_DNA"/>
</dbReference>
<evidence type="ECO:0000313" key="1">
    <source>
        <dbReference type="EMBL" id="SOR31763.1"/>
    </source>
</evidence>
<dbReference type="Proteomes" id="UP000233769">
    <property type="component" value="Chromosome tk0001"/>
</dbReference>
<protein>
    <recommendedName>
        <fullName evidence="3">Transposase</fullName>
    </recommendedName>
</protein>
<organism evidence="1 2">
    <name type="scientific">Methylorubrum extorquens</name>
    <name type="common">Methylobacterium dichloromethanicum</name>
    <name type="synonym">Methylobacterium extorquens</name>
    <dbReference type="NCBI Taxonomy" id="408"/>
    <lineage>
        <taxon>Bacteria</taxon>
        <taxon>Pseudomonadati</taxon>
        <taxon>Pseudomonadota</taxon>
        <taxon>Alphaproteobacteria</taxon>
        <taxon>Hyphomicrobiales</taxon>
        <taxon>Methylobacteriaceae</taxon>
        <taxon>Methylorubrum</taxon>
    </lineage>
</organism>
<evidence type="ECO:0000313" key="2">
    <source>
        <dbReference type="Proteomes" id="UP000233769"/>
    </source>
</evidence>
<dbReference type="AlphaFoldDB" id="A0A2N9AWS7"/>
<gene>
    <name evidence="1" type="ORF">TK0001_5187</name>
</gene>
<reference evidence="2" key="1">
    <citation type="submission" date="2017-10" db="EMBL/GenBank/DDBJ databases">
        <authorList>
            <person name="Regsiter A."/>
            <person name="William W."/>
        </authorList>
    </citation>
    <scope>NUCLEOTIDE SEQUENCE [LARGE SCALE GENOMIC DNA]</scope>
</reference>
<evidence type="ECO:0008006" key="3">
    <source>
        <dbReference type="Google" id="ProtNLM"/>
    </source>
</evidence>
<name>A0A2N9AWS7_METEX</name>